<reference evidence="1 2" key="1">
    <citation type="submission" date="2020-05" db="EMBL/GenBank/DDBJ databases">
        <title>Identification and distribution of gene clusters putatively required for synthesis of sphingolipid metabolism inhibitors in phylogenetically diverse species of the filamentous fungus Fusarium.</title>
        <authorList>
            <person name="Kim H.-S."/>
            <person name="Busman M."/>
            <person name="Brown D.W."/>
            <person name="Divon H."/>
            <person name="Uhlig S."/>
            <person name="Proctor R.H."/>
        </authorList>
    </citation>
    <scope>NUCLEOTIDE SEQUENCE [LARGE SCALE GENOMIC DNA]</scope>
    <source>
        <strain evidence="1 2">NRRL 25196</strain>
    </source>
</reference>
<sequence>MDLFSPLLARQLRFHTRFLAPCTTIKPRPASAVGLNSLSEEILIAIIHTIYEGSDKPSLFAFFALRQVSQRFRRLTRDEAFDSHLFSDKDCCEQCIRSSGTWTRKESAPATITNIDLPLTKEKHCFGYKAQKRGICLRGLNDLVSRGKTCSTCQKWLSTRTTDRSSLKCKFSPQHSPWKKCTSCGVSHPSSCFSVGEDQCIARSGYIRLCEHKTLDLRYVQSFIGGPQCYSNKSQKVKIMSCEDPSHYSSCSNGLDGPKAEITTYPTGGGFLSLTFTGNSDPDLTPERGIGDILYGMNHETGTMTLPMPVIYEAIRSVREKGGKHFAPKRISGVLPELSALDLEDISTDALSQDNPVKVIHPTGAKPPTHSSLLHHNPAQGHLRITAEPCPHLRSHAKHSCIRIRYQRSIRVGWAPLEGRLQQVNLPDHAWFNAISRDSYTYSGPPGAEETCNDKACRNYYATRSSRSHFPTTEVELSRYPRPWDLDYTF</sequence>
<evidence type="ECO:0008006" key="3">
    <source>
        <dbReference type="Google" id="ProtNLM"/>
    </source>
</evidence>
<proteinExistence type="predicted"/>
<protein>
    <recommendedName>
        <fullName evidence="3">F-box domain-containing protein</fullName>
    </recommendedName>
</protein>
<evidence type="ECO:0000313" key="2">
    <source>
        <dbReference type="Proteomes" id="UP000574317"/>
    </source>
</evidence>
<keyword evidence="2" id="KW-1185">Reference proteome</keyword>
<organism evidence="1 2">
    <name type="scientific">Fusarium napiforme</name>
    <dbReference type="NCBI Taxonomy" id="42672"/>
    <lineage>
        <taxon>Eukaryota</taxon>
        <taxon>Fungi</taxon>
        <taxon>Dikarya</taxon>
        <taxon>Ascomycota</taxon>
        <taxon>Pezizomycotina</taxon>
        <taxon>Sordariomycetes</taxon>
        <taxon>Hypocreomycetidae</taxon>
        <taxon>Hypocreales</taxon>
        <taxon>Nectriaceae</taxon>
        <taxon>Fusarium</taxon>
        <taxon>Fusarium fujikuroi species complex</taxon>
    </lineage>
</organism>
<dbReference type="AlphaFoldDB" id="A0A8H5IEP1"/>
<name>A0A8H5IEP1_9HYPO</name>
<comment type="caution">
    <text evidence="1">The sequence shown here is derived from an EMBL/GenBank/DDBJ whole genome shotgun (WGS) entry which is preliminary data.</text>
</comment>
<dbReference type="Proteomes" id="UP000574317">
    <property type="component" value="Unassembled WGS sequence"/>
</dbReference>
<gene>
    <name evidence="1" type="ORF">FNAPI_12072</name>
</gene>
<evidence type="ECO:0000313" key="1">
    <source>
        <dbReference type="EMBL" id="KAF5535429.1"/>
    </source>
</evidence>
<accession>A0A8H5IEP1</accession>
<dbReference type="EMBL" id="JAAOAO010000597">
    <property type="protein sequence ID" value="KAF5535429.1"/>
    <property type="molecule type" value="Genomic_DNA"/>
</dbReference>